<dbReference type="GO" id="GO:0003677">
    <property type="term" value="F:DNA binding"/>
    <property type="evidence" value="ECO:0007669"/>
    <property type="project" value="UniProtKB-KW"/>
</dbReference>
<accession>A0A135L5F0</accession>
<dbReference type="SUPFAM" id="SSF46785">
    <property type="entry name" value="Winged helix' DNA-binding domain"/>
    <property type="match status" value="1"/>
</dbReference>
<keyword evidence="1" id="KW-0238">DNA-binding</keyword>
<dbReference type="PROSITE" id="PS01332">
    <property type="entry name" value="HTH_RRF2_1"/>
    <property type="match status" value="1"/>
</dbReference>
<dbReference type="InterPro" id="IPR036390">
    <property type="entry name" value="WH_DNA-bd_sf"/>
</dbReference>
<dbReference type="AlphaFoldDB" id="A0A135L5F0"/>
<evidence type="ECO:0000256" key="1">
    <source>
        <dbReference type="ARBA" id="ARBA00023125"/>
    </source>
</evidence>
<gene>
    <name evidence="2" type="ORF">U473_09220</name>
</gene>
<dbReference type="InterPro" id="IPR030489">
    <property type="entry name" value="TR_Rrf2-type_CS"/>
</dbReference>
<organism evidence="2 3">
    <name type="scientific">Tepidibacillus decaturensis</name>
    <dbReference type="NCBI Taxonomy" id="1413211"/>
    <lineage>
        <taxon>Bacteria</taxon>
        <taxon>Bacillati</taxon>
        <taxon>Bacillota</taxon>
        <taxon>Bacilli</taxon>
        <taxon>Bacillales</taxon>
        <taxon>Bacillaceae</taxon>
        <taxon>Tepidibacillus</taxon>
    </lineage>
</organism>
<dbReference type="STRING" id="1413211.U473_09220"/>
<dbReference type="Proteomes" id="UP000070352">
    <property type="component" value="Unassembled WGS sequence"/>
</dbReference>
<dbReference type="RefSeq" id="WP_068725536.1">
    <property type="nucleotide sequence ID" value="NZ_LSKU01000001.1"/>
</dbReference>
<dbReference type="InterPro" id="IPR000944">
    <property type="entry name" value="Tscrpt_reg_Rrf2"/>
</dbReference>
<dbReference type="EMBL" id="LSKU01000001">
    <property type="protein sequence ID" value="KXG44160.1"/>
    <property type="molecule type" value="Genomic_DNA"/>
</dbReference>
<evidence type="ECO:0000313" key="3">
    <source>
        <dbReference type="Proteomes" id="UP000070352"/>
    </source>
</evidence>
<dbReference type="Pfam" id="PF02082">
    <property type="entry name" value="Rrf2"/>
    <property type="match status" value="1"/>
</dbReference>
<evidence type="ECO:0000313" key="2">
    <source>
        <dbReference type="EMBL" id="KXG44160.1"/>
    </source>
</evidence>
<proteinExistence type="predicted"/>
<keyword evidence="3" id="KW-1185">Reference proteome</keyword>
<dbReference type="Gene3D" id="1.10.10.10">
    <property type="entry name" value="Winged helix-like DNA-binding domain superfamily/Winged helix DNA-binding domain"/>
    <property type="match status" value="1"/>
</dbReference>
<dbReference type="InterPro" id="IPR036388">
    <property type="entry name" value="WH-like_DNA-bd_sf"/>
</dbReference>
<dbReference type="OrthoDB" id="9808360at2"/>
<name>A0A135L5F0_9BACI</name>
<dbReference type="GO" id="GO:0003700">
    <property type="term" value="F:DNA-binding transcription factor activity"/>
    <property type="evidence" value="ECO:0007669"/>
    <property type="project" value="TreeGrafter"/>
</dbReference>
<sequence length="143" mass="15777">MRLSSRGHYGLRAMVYLAKSGLTKPIPLRQIAKDEHIPEPFLEQIFVDLRKAGLVKSVRGAKGGYRLANEPEKVIVGDIVRVLEGSMNIIDCLEDEDGNCCNKTEDCSTKMVWEKVRESMASVLDALNLADLTIGGKAMIDSL</sequence>
<dbReference type="PROSITE" id="PS51197">
    <property type="entry name" value="HTH_RRF2_2"/>
    <property type="match status" value="1"/>
</dbReference>
<dbReference type="PANTHER" id="PTHR33221:SF5">
    <property type="entry name" value="HTH-TYPE TRANSCRIPTIONAL REGULATOR ISCR"/>
    <property type="match status" value="1"/>
</dbReference>
<dbReference type="NCBIfam" id="TIGR00738">
    <property type="entry name" value="rrf2_super"/>
    <property type="match status" value="1"/>
</dbReference>
<protein>
    <recommendedName>
        <fullName evidence="4">AsnC family transcriptional regulator</fullName>
    </recommendedName>
</protein>
<comment type="caution">
    <text evidence="2">The sequence shown here is derived from an EMBL/GenBank/DDBJ whole genome shotgun (WGS) entry which is preliminary data.</text>
</comment>
<reference evidence="2 3" key="1">
    <citation type="submission" date="2016-02" db="EMBL/GenBank/DDBJ databases">
        <title>Draft Genome for Tepidibacillus decaturensis nov. sp. Strain Z9, an Anaerobic, Moderately Thermophilic and Heterotrophic Bacterium from Deep Subsurface of the Illinois Basin, USA.</title>
        <authorList>
            <person name="Dong Y."/>
            <person name="Chang J.Y."/>
            <person name="Sanford R."/>
            <person name="Fouke B.W."/>
        </authorList>
    </citation>
    <scope>NUCLEOTIDE SEQUENCE [LARGE SCALE GENOMIC DNA]</scope>
    <source>
        <strain evidence="2 3">Z9</strain>
    </source>
</reference>
<dbReference type="PANTHER" id="PTHR33221">
    <property type="entry name" value="WINGED HELIX-TURN-HELIX TRANSCRIPTIONAL REGULATOR, RRF2 FAMILY"/>
    <property type="match status" value="1"/>
</dbReference>
<dbReference type="GO" id="GO:0005829">
    <property type="term" value="C:cytosol"/>
    <property type="evidence" value="ECO:0007669"/>
    <property type="project" value="TreeGrafter"/>
</dbReference>
<evidence type="ECO:0008006" key="4">
    <source>
        <dbReference type="Google" id="ProtNLM"/>
    </source>
</evidence>